<name>A0A4U1CC92_9SPHI</name>
<evidence type="ECO:0000313" key="8">
    <source>
        <dbReference type="EMBL" id="TKC03706.1"/>
    </source>
</evidence>
<evidence type="ECO:0000256" key="3">
    <source>
        <dbReference type="ARBA" id="ARBA00022475"/>
    </source>
</evidence>
<feature type="transmembrane region" description="Helical" evidence="7">
    <location>
        <begin position="322"/>
        <end position="342"/>
    </location>
</feature>
<feature type="transmembrane region" description="Helical" evidence="7">
    <location>
        <begin position="447"/>
        <end position="470"/>
    </location>
</feature>
<proteinExistence type="inferred from homology"/>
<comment type="similarity">
    <text evidence="2">Belongs to the polysaccharide synthase family.</text>
</comment>
<dbReference type="CDD" id="cd13127">
    <property type="entry name" value="MATE_tuaB_like"/>
    <property type="match status" value="1"/>
</dbReference>
<keyword evidence="6 7" id="KW-0472">Membrane</keyword>
<feature type="transmembrane region" description="Helical" evidence="7">
    <location>
        <begin position="291"/>
        <end position="310"/>
    </location>
</feature>
<feature type="transmembrane region" description="Helical" evidence="7">
    <location>
        <begin position="110"/>
        <end position="130"/>
    </location>
</feature>
<keyword evidence="3" id="KW-1003">Cell membrane</keyword>
<evidence type="ECO:0000256" key="6">
    <source>
        <dbReference type="ARBA" id="ARBA00023136"/>
    </source>
</evidence>
<organism evidence="8 9">
    <name type="scientific">Pedobacter frigoris</name>
    <dbReference type="NCBI Taxonomy" id="2571272"/>
    <lineage>
        <taxon>Bacteria</taxon>
        <taxon>Pseudomonadati</taxon>
        <taxon>Bacteroidota</taxon>
        <taxon>Sphingobacteriia</taxon>
        <taxon>Sphingobacteriales</taxon>
        <taxon>Sphingobacteriaceae</taxon>
        <taxon>Pedobacter</taxon>
    </lineage>
</organism>
<keyword evidence="5 7" id="KW-1133">Transmembrane helix</keyword>
<keyword evidence="4 7" id="KW-0812">Transmembrane</keyword>
<comment type="subcellular location">
    <subcellularLocation>
        <location evidence="1">Cell membrane</location>
        <topology evidence="1">Multi-pass membrane protein</topology>
    </subcellularLocation>
</comment>
<dbReference type="EMBL" id="SWBQ01000007">
    <property type="protein sequence ID" value="TKC03706.1"/>
    <property type="molecule type" value="Genomic_DNA"/>
</dbReference>
<dbReference type="PANTHER" id="PTHR30250">
    <property type="entry name" value="PST FAMILY PREDICTED COLANIC ACID TRANSPORTER"/>
    <property type="match status" value="1"/>
</dbReference>
<dbReference type="AlphaFoldDB" id="A0A4U1CC92"/>
<feature type="transmembrane region" description="Helical" evidence="7">
    <location>
        <begin position="79"/>
        <end position="104"/>
    </location>
</feature>
<dbReference type="Proteomes" id="UP000307244">
    <property type="component" value="Unassembled WGS sequence"/>
</dbReference>
<dbReference type="PANTHER" id="PTHR30250:SF10">
    <property type="entry name" value="LIPOPOLYSACCHARIDE BIOSYNTHESIS PROTEIN WZXC"/>
    <property type="match status" value="1"/>
</dbReference>
<feature type="transmembrane region" description="Helical" evidence="7">
    <location>
        <begin position="363"/>
        <end position="394"/>
    </location>
</feature>
<comment type="caution">
    <text evidence="8">The sequence shown here is derived from an EMBL/GenBank/DDBJ whole genome shotgun (WGS) entry which is preliminary data.</text>
</comment>
<evidence type="ECO:0000256" key="7">
    <source>
        <dbReference type="SAM" id="Phobius"/>
    </source>
</evidence>
<feature type="transmembrane region" description="Helical" evidence="7">
    <location>
        <begin position="41"/>
        <end position="58"/>
    </location>
</feature>
<evidence type="ECO:0000256" key="5">
    <source>
        <dbReference type="ARBA" id="ARBA00022989"/>
    </source>
</evidence>
<gene>
    <name evidence="8" type="ORF">FA047_19280</name>
</gene>
<evidence type="ECO:0000256" key="1">
    <source>
        <dbReference type="ARBA" id="ARBA00004651"/>
    </source>
</evidence>
<dbReference type="RefSeq" id="WP_136837730.1">
    <property type="nucleotide sequence ID" value="NZ_SWBQ01000007.1"/>
</dbReference>
<evidence type="ECO:0000256" key="4">
    <source>
        <dbReference type="ARBA" id="ARBA00022692"/>
    </source>
</evidence>
<dbReference type="OrthoDB" id="9770347at2"/>
<dbReference type="GO" id="GO:0005886">
    <property type="term" value="C:plasma membrane"/>
    <property type="evidence" value="ECO:0007669"/>
    <property type="project" value="UniProtKB-SubCell"/>
</dbReference>
<feature type="transmembrane region" description="Helical" evidence="7">
    <location>
        <begin position="12"/>
        <end position="35"/>
    </location>
</feature>
<protein>
    <submittedName>
        <fullName evidence="8">Lipopolysaccharide biosynthesis protein</fullName>
    </submittedName>
</protein>
<feature type="transmembrane region" description="Helical" evidence="7">
    <location>
        <begin position="151"/>
        <end position="170"/>
    </location>
</feature>
<accession>A0A4U1CC92</accession>
<dbReference type="Pfam" id="PF13440">
    <property type="entry name" value="Polysacc_synt_3"/>
    <property type="match status" value="1"/>
</dbReference>
<evidence type="ECO:0000313" key="9">
    <source>
        <dbReference type="Proteomes" id="UP000307244"/>
    </source>
</evidence>
<feature type="transmembrane region" description="Helical" evidence="7">
    <location>
        <begin position="176"/>
        <end position="199"/>
    </location>
</feature>
<evidence type="ECO:0000256" key="2">
    <source>
        <dbReference type="ARBA" id="ARBA00007430"/>
    </source>
</evidence>
<reference evidence="8 9" key="1">
    <citation type="submission" date="2019-04" db="EMBL/GenBank/DDBJ databases">
        <title>Pedobacter sp. RP-3-15 sp. nov., isolated from Arctic soil.</title>
        <authorList>
            <person name="Dahal R.H."/>
            <person name="Kim D.-U."/>
        </authorList>
    </citation>
    <scope>NUCLEOTIDE SEQUENCE [LARGE SCALE GENOMIC DNA]</scope>
    <source>
        <strain evidence="8 9">RP-3-15</strain>
    </source>
</reference>
<sequence length="480" mass="54574">MSLRKKTMSGLVWTFVQQFSVQFIGFGITIILARILLPSEFGLIAMLSLFIAIGNSLLESGLASSLIRSSELTQEDYSTVFFFNLGGSIVIYGIVYLLAPYVALFYHQEVLTLILRVYALDFILNAFFGVQNARLTKEMNFKIQMKIQIPSVFIGGLLGVFLALRGYGVWSLVWMGLFQSFLSTVMHWVYSGWLPDFVFSRRCFKRHFHFGYKMTLTGLLEILYKNIYVLIIGKGYSAAQLGFYSRAESVSQLPIGNIAAVINKVTYPMFASIVDDDVKLKMVYKKLMQQVLFWNAPVLILLAVIAEPLFRFLLTDKWLPAAPYFQILCFAGIMYPLHAYNLNILKVKGRSDLILKLEFIKKAICVVGIVCVIPFGIYGLLYFQLMFNFLGYYINSIYSGKLIDYSIKEQLQDITPIIATSAFAGTLCYVVDTLCLKPFPLLDITRIIIDALFFFLIYMGSSTVLRLTAINDFKQLILKR</sequence>
<keyword evidence="9" id="KW-1185">Reference proteome</keyword>
<dbReference type="InterPro" id="IPR050833">
    <property type="entry name" value="Poly_Biosynth_Transport"/>
</dbReference>